<evidence type="ECO:0000313" key="3">
    <source>
        <dbReference type="Proteomes" id="UP000085678"/>
    </source>
</evidence>
<evidence type="ECO:0000259" key="2">
    <source>
        <dbReference type="PROSITE" id="PS50940"/>
    </source>
</evidence>
<dbReference type="Proteomes" id="UP000085678">
    <property type="component" value="Unplaced"/>
</dbReference>
<dbReference type="GeneID" id="106159615"/>
<dbReference type="GO" id="GO:0005576">
    <property type="term" value="C:extracellular region"/>
    <property type="evidence" value="ECO:0007669"/>
    <property type="project" value="InterPro"/>
</dbReference>
<name>A0A1S3HZE1_LINAN</name>
<feature type="signal peptide" evidence="1">
    <location>
        <begin position="1"/>
        <end position="30"/>
    </location>
</feature>
<feature type="domain" description="Chitin-binding type-2" evidence="2">
    <location>
        <begin position="262"/>
        <end position="319"/>
    </location>
</feature>
<organism evidence="3 4">
    <name type="scientific">Lingula anatina</name>
    <name type="common">Brachiopod</name>
    <name type="synonym">Lingula unguis</name>
    <dbReference type="NCBI Taxonomy" id="7574"/>
    <lineage>
        <taxon>Eukaryota</taxon>
        <taxon>Metazoa</taxon>
        <taxon>Spiralia</taxon>
        <taxon>Lophotrochozoa</taxon>
        <taxon>Brachiopoda</taxon>
        <taxon>Linguliformea</taxon>
        <taxon>Lingulata</taxon>
        <taxon>Lingulida</taxon>
        <taxon>Linguloidea</taxon>
        <taxon>Lingulidae</taxon>
        <taxon>Lingula</taxon>
    </lineage>
</organism>
<reference evidence="4" key="1">
    <citation type="submission" date="2025-08" db="UniProtKB">
        <authorList>
            <consortium name="RefSeq"/>
        </authorList>
    </citation>
    <scope>IDENTIFICATION</scope>
    <source>
        <tissue evidence="4">Gonads</tissue>
    </source>
</reference>
<dbReference type="SMART" id="SM00494">
    <property type="entry name" value="ChtBD2"/>
    <property type="match status" value="1"/>
</dbReference>
<dbReference type="InterPro" id="IPR002557">
    <property type="entry name" value="Chitin-bd_dom"/>
</dbReference>
<dbReference type="PROSITE" id="PS50940">
    <property type="entry name" value="CHIT_BIND_II"/>
    <property type="match status" value="1"/>
</dbReference>
<dbReference type="OrthoDB" id="6159523at2759"/>
<sequence length="392" mass="44152">MGAITMLRSRDTIVCFTLVIASLCSQTAVSQIRHWSNSFSGHGAFLNWGSLFGIQSPVPYRPISVPTVQAPVVNTVDCLECSSETHPRCAEYACPDHENDVIVKGDKTGKCYIKKEINLNTNASIIVRGGISNLYDRVSKDVGCHHVEENAVLTTICVCSTDMCNKVGIVEFGGDMKMSQRTANLVKTKLGKIKPKKNTSDMMKLRRKIEAKRGKRPKRQTDGNVPPFLFDENLVCQYCGDLNCPTDYELPPYTVAIPDDPSFACVRKHAGNYQLCNSCTNYAECLNNVFTRRSCASGTVFDDVSKTCVQPWLATTCYLTYEDQRNMCEYYYNEDKDRNFCNKYNSFFKGICDSNIYPKTSQKCNSYTSRPGFAIWNSGTFEWFWGVVFWNG</sequence>
<proteinExistence type="predicted"/>
<evidence type="ECO:0000313" key="4">
    <source>
        <dbReference type="RefSeq" id="XP_013391383.1"/>
    </source>
</evidence>
<feature type="chain" id="PRO_5010317284" evidence="1">
    <location>
        <begin position="31"/>
        <end position="392"/>
    </location>
</feature>
<dbReference type="Pfam" id="PF01607">
    <property type="entry name" value="CBM_14"/>
    <property type="match status" value="1"/>
</dbReference>
<dbReference type="KEGG" id="lak:106159615"/>
<evidence type="ECO:0000256" key="1">
    <source>
        <dbReference type="SAM" id="SignalP"/>
    </source>
</evidence>
<protein>
    <submittedName>
        <fullName evidence="4">Uncharacterized protein LOC106159615</fullName>
    </submittedName>
</protein>
<gene>
    <name evidence="4" type="primary">LOC106159615</name>
</gene>
<dbReference type="InterPro" id="IPR036508">
    <property type="entry name" value="Chitin-bd_dom_sf"/>
</dbReference>
<keyword evidence="1" id="KW-0732">Signal</keyword>
<accession>A0A1S3HZE1</accession>
<dbReference type="SUPFAM" id="SSF57625">
    <property type="entry name" value="Invertebrate chitin-binding proteins"/>
    <property type="match status" value="1"/>
</dbReference>
<dbReference type="AlphaFoldDB" id="A0A1S3HZE1"/>
<dbReference type="Gene3D" id="2.170.140.10">
    <property type="entry name" value="Chitin binding domain"/>
    <property type="match status" value="1"/>
</dbReference>
<keyword evidence="3" id="KW-1185">Reference proteome</keyword>
<dbReference type="InParanoid" id="A0A1S3HZE1"/>
<dbReference type="GO" id="GO:0008061">
    <property type="term" value="F:chitin binding"/>
    <property type="evidence" value="ECO:0007669"/>
    <property type="project" value="InterPro"/>
</dbReference>
<dbReference type="RefSeq" id="XP_013391383.1">
    <property type="nucleotide sequence ID" value="XM_013535929.1"/>
</dbReference>